<dbReference type="InterPro" id="IPR003594">
    <property type="entry name" value="HATPase_dom"/>
</dbReference>
<dbReference type="Pfam" id="PF00072">
    <property type="entry name" value="Response_reg"/>
    <property type="match status" value="1"/>
</dbReference>
<evidence type="ECO:0000259" key="13">
    <source>
        <dbReference type="PROSITE" id="PS50113"/>
    </source>
</evidence>
<dbReference type="InterPro" id="IPR011006">
    <property type="entry name" value="CheY-like_superfamily"/>
</dbReference>
<dbReference type="Pfam" id="PF00989">
    <property type="entry name" value="PAS"/>
    <property type="match status" value="1"/>
</dbReference>
<evidence type="ECO:0000259" key="10">
    <source>
        <dbReference type="PROSITE" id="PS50109"/>
    </source>
</evidence>
<dbReference type="Gene3D" id="3.40.50.2300">
    <property type="match status" value="1"/>
</dbReference>
<sequence length="475" mass="54396">MNSKLISVLLVDDDEDDYFLTREYFQDLVNWKFNITWCSTYRDAVFQIKNNRYDLYLFDYLLGENTGIDLIEESCGVECEEPIILLTGKGDTKIAVEALRLGAADYLIKSELDSEKLERSIRYALERTSVLKALKHSERRYRRVFEESNDFLFISDLDGNILDFNTSACELTGYSPDEIKLKRIPDLIEEPNFEAQWSGIRDRTIHDFEVRLVTKDSDKKYCLFSASVEVDEQNLYVQGRIHDMTARKQSERERLFSEKMAVTGRLVRMLAHEVRNPLTNVNLSAEQLEMELVDEDQKFYTQIIKRNCNRINDLITQLLQPSSSADIELVESSINKVLDEAIATAYDRVQLKRIQIVSQYSEENFSLPLDTVSLQMAFLNLITNAIEAMEEDKGILRISTRSLGDSFQVIFADNGSGISEENMDKIFEPYFTGKNNGMGIGLATTMSIIHAHHARIDVQSELGVGTSFTISFPGK</sequence>
<dbReference type="GO" id="GO:0005524">
    <property type="term" value="F:ATP binding"/>
    <property type="evidence" value="ECO:0007669"/>
    <property type="project" value="UniProtKB-KW"/>
</dbReference>
<dbReference type="SMART" id="SM00091">
    <property type="entry name" value="PAS"/>
    <property type="match status" value="1"/>
</dbReference>
<dbReference type="SUPFAM" id="SSF55785">
    <property type="entry name" value="PYP-like sensor domain (PAS domain)"/>
    <property type="match status" value="1"/>
</dbReference>
<dbReference type="SUPFAM" id="SSF52172">
    <property type="entry name" value="CheY-like"/>
    <property type="match status" value="1"/>
</dbReference>
<dbReference type="Pfam" id="PF00512">
    <property type="entry name" value="HisKA"/>
    <property type="match status" value="1"/>
</dbReference>
<dbReference type="CDD" id="cd00082">
    <property type="entry name" value="HisKA"/>
    <property type="match status" value="1"/>
</dbReference>
<feature type="modified residue" description="4-aspartylphosphate" evidence="9">
    <location>
        <position position="59"/>
    </location>
</feature>
<dbReference type="GO" id="GO:0006355">
    <property type="term" value="P:regulation of DNA-templated transcription"/>
    <property type="evidence" value="ECO:0007669"/>
    <property type="project" value="InterPro"/>
</dbReference>
<dbReference type="InterPro" id="IPR005467">
    <property type="entry name" value="His_kinase_dom"/>
</dbReference>
<dbReference type="Gene3D" id="3.30.450.20">
    <property type="entry name" value="PAS domain"/>
    <property type="match status" value="1"/>
</dbReference>
<dbReference type="PROSITE" id="PS50109">
    <property type="entry name" value="HIS_KIN"/>
    <property type="match status" value="1"/>
</dbReference>
<evidence type="ECO:0000256" key="9">
    <source>
        <dbReference type="PROSITE-ProRule" id="PRU00169"/>
    </source>
</evidence>
<feature type="domain" description="PAS" evidence="12">
    <location>
        <begin position="137"/>
        <end position="179"/>
    </location>
</feature>
<evidence type="ECO:0000259" key="11">
    <source>
        <dbReference type="PROSITE" id="PS50110"/>
    </source>
</evidence>
<evidence type="ECO:0000259" key="12">
    <source>
        <dbReference type="PROSITE" id="PS50112"/>
    </source>
</evidence>
<dbReference type="SUPFAM" id="SSF47384">
    <property type="entry name" value="Homodimeric domain of signal transducing histidine kinase"/>
    <property type="match status" value="1"/>
</dbReference>
<gene>
    <name evidence="14" type="ORF">E0F88_09845</name>
</gene>
<evidence type="ECO:0000256" key="6">
    <source>
        <dbReference type="ARBA" id="ARBA00022777"/>
    </source>
</evidence>
<evidence type="ECO:0000256" key="4">
    <source>
        <dbReference type="ARBA" id="ARBA00022679"/>
    </source>
</evidence>
<dbReference type="PANTHER" id="PTHR43065:SF46">
    <property type="entry name" value="C4-DICARBOXYLATE TRANSPORT SENSOR PROTEIN DCTB"/>
    <property type="match status" value="1"/>
</dbReference>
<comment type="catalytic activity">
    <reaction evidence="1">
        <text>ATP + protein L-histidine = ADP + protein N-phospho-L-histidine.</text>
        <dbReference type="EC" id="2.7.13.3"/>
    </reaction>
</comment>
<dbReference type="Pfam" id="PF02518">
    <property type="entry name" value="HATPase_c"/>
    <property type="match status" value="1"/>
</dbReference>
<feature type="domain" description="PAC" evidence="13">
    <location>
        <begin position="206"/>
        <end position="256"/>
    </location>
</feature>
<dbReference type="PANTHER" id="PTHR43065">
    <property type="entry name" value="SENSOR HISTIDINE KINASE"/>
    <property type="match status" value="1"/>
</dbReference>
<dbReference type="InterPro" id="IPR003661">
    <property type="entry name" value="HisK_dim/P_dom"/>
</dbReference>
<evidence type="ECO:0000313" key="15">
    <source>
        <dbReference type="Proteomes" id="UP000294850"/>
    </source>
</evidence>
<keyword evidence="4" id="KW-0808">Transferase</keyword>
<keyword evidence="15" id="KW-1185">Reference proteome</keyword>
<keyword evidence="5" id="KW-0547">Nucleotide-binding</keyword>
<keyword evidence="6 14" id="KW-0418">Kinase</keyword>
<dbReference type="InterPro" id="IPR004358">
    <property type="entry name" value="Sig_transdc_His_kin-like_C"/>
</dbReference>
<keyword evidence="7" id="KW-0067">ATP-binding</keyword>
<dbReference type="InterPro" id="IPR000014">
    <property type="entry name" value="PAS"/>
</dbReference>
<dbReference type="SMART" id="SM00387">
    <property type="entry name" value="HATPase_c"/>
    <property type="match status" value="1"/>
</dbReference>
<evidence type="ECO:0000256" key="8">
    <source>
        <dbReference type="ARBA" id="ARBA00023012"/>
    </source>
</evidence>
<dbReference type="SMART" id="SM00448">
    <property type="entry name" value="REC"/>
    <property type="match status" value="1"/>
</dbReference>
<proteinExistence type="predicted"/>
<dbReference type="InterPro" id="IPR000700">
    <property type="entry name" value="PAS-assoc_C"/>
</dbReference>
<dbReference type="EC" id="2.7.13.3" evidence="2"/>
<dbReference type="InterPro" id="IPR001789">
    <property type="entry name" value="Sig_transdc_resp-reg_receiver"/>
</dbReference>
<dbReference type="InterPro" id="IPR001610">
    <property type="entry name" value="PAC"/>
</dbReference>
<dbReference type="InterPro" id="IPR035965">
    <property type="entry name" value="PAS-like_dom_sf"/>
</dbReference>
<keyword evidence="8" id="KW-0902">Two-component regulatory system</keyword>
<dbReference type="InterPro" id="IPR013767">
    <property type="entry name" value="PAS_fold"/>
</dbReference>
<dbReference type="OrthoDB" id="9806995at2"/>
<dbReference type="EMBL" id="SMFL01000003">
    <property type="protein sequence ID" value="TDE16530.1"/>
    <property type="molecule type" value="Genomic_DNA"/>
</dbReference>
<dbReference type="CDD" id="cd00130">
    <property type="entry name" value="PAS"/>
    <property type="match status" value="1"/>
</dbReference>
<dbReference type="PRINTS" id="PR00344">
    <property type="entry name" value="BCTRLSENSOR"/>
</dbReference>
<dbReference type="NCBIfam" id="TIGR00229">
    <property type="entry name" value="sensory_box"/>
    <property type="match status" value="1"/>
</dbReference>
<dbReference type="InterPro" id="IPR036097">
    <property type="entry name" value="HisK_dim/P_sf"/>
</dbReference>
<dbReference type="AlphaFoldDB" id="A0A4R5DVX8"/>
<evidence type="ECO:0000313" key="14">
    <source>
        <dbReference type="EMBL" id="TDE16530.1"/>
    </source>
</evidence>
<dbReference type="RefSeq" id="WP_131958063.1">
    <property type="nucleotide sequence ID" value="NZ_SMFL01000003.1"/>
</dbReference>
<organism evidence="14 15">
    <name type="scientific">Dyadobacter psychrotolerans</name>
    <dbReference type="NCBI Taxonomy" id="2541721"/>
    <lineage>
        <taxon>Bacteria</taxon>
        <taxon>Pseudomonadati</taxon>
        <taxon>Bacteroidota</taxon>
        <taxon>Cytophagia</taxon>
        <taxon>Cytophagales</taxon>
        <taxon>Spirosomataceae</taxon>
        <taxon>Dyadobacter</taxon>
    </lineage>
</organism>
<evidence type="ECO:0000256" key="7">
    <source>
        <dbReference type="ARBA" id="ARBA00022840"/>
    </source>
</evidence>
<evidence type="ECO:0000256" key="5">
    <source>
        <dbReference type="ARBA" id="ARBA00022741"/>
    </source>
</evidence>
<protein>
    <recommendedName>
        <fullName evidence="2">histidine kinase</fullName>
        <ecNumber evidence="2">2.7.13.3</ecNumber>
    </recommendedName>
</protein>
<dbReference type="Proteomes" id="UP000294850">
    <property type="component" value="Unassembled WGS sequence"/>
</dbReference>
<dbReference type="Gene3D" id="1.10.287.130">
    <property type="match status" value="1"/>
</dbReference>
<dbReference type="SUPFAM" id="SSF55874">
    <property type="entry name" value="ATPase domain of HSP90 chaperone/DNA topoisomerase II/histidine kinase"/>
    <property type="match status" value="1"/>
</dbReference>
<keyword evidence="3 9" id="KW-0597">Phosphoprotein</keyword>
<dbReference type="Gene3D" id="3.30.565.10">
    <property type="entry name" value="Histidine kinase-like ATPase, C-terminal domain"/>
    <property type="match status" value="1"/>
</dbReference>
<comment type="caution">
    <text evidence="14">The sequence shown here is derived from an EMBL/GenBank/DDBJ whole genome shotgun (WGS) entry which is preliminary data.</text>
</comment>
<feature type="domain" description="Response regulatory" evidence="11">
    <location>
        <begin position="7"/>
        <end position="124"/>
    </location>
</feature>
<dbReference type="InterPro" id="IPR036890">
    <property type="entry name" value="HATPase_C_sf"/>
</dbReference>
<dbReference type="CDD" id="cd00156">
    <property type="entry name" value="REC"/>
    <property type="match status" value="1"/>
</dbReference>
<name>A0A4R5DVX8_9BACT</name>
<dbReference type="PROSITE" id="PS50112">
    <property type="entry name" value="PAS"/>
    <property type="match status" value="1"/>
</dbReference>
<evidence type="ECO:0000256" key="1">
    <source>
        <dbReference type="ARBA" id="ARBA00000085"/>
    </source>
</evidence>
<accession>A0A4R5DVX8</accession>
<reference evidence="14 15" key="1">
    <citation type="submission" date="2019-03" db="EMBL/GenBank/DDBJ databases">
        <title>Dyadobacter AR-3-6 sp. nov., isolated from arctic soil.</title>
        <authorList>
            <person name="Chaudhary D.K."/>
        </authorList>
    </citation>
    <scope>NUCLEOTIDE SEQUENCE [LARGE SCALE GENOMIC DNA]</scope>
    <source>
        <strain evidence="14 15">AR-3-6</strain>
    </source>
</reference>
<dbReference type="PROSITE" id="PS50113">
    <property type="entry name" value="PAC"/>
    <property type="match status" value="1"/>
</dbReference>
<dbReference type="SMART" id="SM00388">
    <property type="entry name" value="HisKA"/>
    <property type="match status" value="1"/>
</dbReference>
<feature type="domain" description="Histidine kinase" evidence="10">
    <location>
        <begin position="269"/>
        <end position="475"/>
    </location>
</feature>
<dbReference type="PROSITE" id="PS50110">
    <property type="entry name" value="RESPONSE_REGULATORY"/>
    <property type="match status" value="1"/>
</dbReference>
<dbReference type="SMART" id="SM00086">
    <property type="entry name" value="PAC"/>
    <property type="match status" value="1"/>
</dbReference>
<evidence type="ECO:0000256" key="3">
    <source>
        <dbReference type="ARBA" id="ARBA00022553"/>
    </source>
</evidence>
<dbReference type="GO" id="GO:0000155">
    <property type="term" value="F:phosphorelay sensor kinase activity"/>
    <property type="evidence" value="ECO:0007669"/>
    <property type="project" value="InterPro"/>
</dbReference>
<evidence type="ECO:0000256" key="2">
    <source>
        <dbReference type="ARBA" id="ARBA00012438"/>
    </source>
</evidence>